<feature type="compositionally biased region" description="Polar residues" evidence="1">
    <location>
        <begin position="335"/>
        <end position="345"/>
    </location>
</feature>
<evidence type="ECO:0000256" key="1">
    <source>
        <dbReference type="SAM" id="MobiDB-lite"/>
    </source>
</evidence>
<sequence>MTTTPESAASSTALAVVDLLSSPSSSPSSSSDIPTTTSQPDPNTLPNELVLLLTASLPKFGYSLTCLEPFHDESPPRPTNVRHDSVLQLFEAVQALGRRLGYLEIPTPGFKTKRKRDRDTHLQHYDCSKTEMTSRIEAFIQSKRSKIDCSNQAEFTHAFLEETCARTCTKEINRSVQMKLAVVENADDPLAASWRTSTQKPVLNNASAIPKAQLVSERLANVEVYLDIQPHKKSHTSANTAAKPEQVVRDVLKRIKAVEDRIMLLERDYPVWSSRTLNQGGRARNANFDSVVHSNHMHDTDVLSGNASNMGNRGLAAAAAAANASTNDSVSSSNTQQAKPQQPASTPKPASFVLNGNNRIKKVGTPSNSDDDDATNGKGVGVDLDAIDKRIQALKDSLLSRKL</sequence>
<evidence type="ECO:0000313" key="3">
    <source>
        <dbReference type="Proteomes" id="UP000320475"/>
    </source>
</evidence>
<feature type="region of interest" description="Disordered" evidence="1">
    <location>
        <begin position="19"/>
        <end position="45"/>
    </location>
</feature>
<dbReference type="AlphaFoldDB" id="A0A507DJK1"/>
<dbReference type="OrthoDB" id="5531344at2759"/>
<dbReference type="Proteomes" id="UP000320475">
    <property type="component" value="Unassembled WGS sequence"/>
</dbReference>
<evidence type="ECO:0000313" key="2">
    <source>
        <dbReference type="EMBL" id="TPX51686.1"/>
    </source>
</evidence>
<feature type="compositionally biased region" description="Low complexity" evidence="1">
    <location>
        <begin position="19"/>
        <end position="42"/>
    </location>
</feature>
<feature type="region of interest" description="Disordered" evidence="1">
    <location>
        <begin position="326"/>
        <end position="382"/>
    </location>
</feature>
<reference evidence="2 3" key="1">
    <citation type="journal article" date="2019" name="Sci. Rep.">
        <title>Comparative genomics of chytrid fungi reveal insights into the obligate biotrophic and pathogenic lifestyle of Synchytrium endobioticum.</title>
        <authorList>
            <person name="van de Vossenberg B.T.L.H."/>
            <person name="Warris S."/>
            <person name="Nguyen H.D.T."/>
            <person name="van Gent-Pelzer M.P.E."/>
            <person name="Joly D.L."/>
            <person name="van de Geest H.C."/>
            <person name="Bonants P.J.M."/>
            <person name="Smith D.S."/>
            <person name="Levesque C.A."/>
            <person name="van der Lee T.A.J."/>
        </authorList>
    </citation>
    <scope>NUCLEOTIDE SEQUENCE [LARGE SCALE GENOMIC DNA]</scope>
    <source>
        <strain evidence="2 3">LEV6574</strain>
    </source>
</reference>
<name>A0A507DJK1_9FUNG</name>
<accession>A0A507DJK1</accession>
<protein>
    <submittedName>
        <fullName evidence="2">Uncharacterized protein</fullName>
    </submittedName>
</protein>
<proteinExistence type="predicted"/>
<organism evidence="2 3">
    <name type="scientific">Synchytrium endobioticum</name>
    <dbReference type="NCBI Taxonomy" id="286115"/>
    <lineage>
        <taxon>Eukaryota</taxon>
        <taxon>Fungi</taxon>
        <taxon>Fungi incertae sedis</taxon>
        <taxon>Chytridiomycota</taxon>
        <taxon>Chytridiomycota incertae sedis</taxon>
        <taxon>Chytridiomycetes</taxon>
        <taxon>Synchytriales</taxon>
        <taxon>Synchytriaceae</taxon>
        <taxon>Synchytrium</taxon>
    </lineage>
</organism>
<dbReference type="EMBL" id="QEAM01000002">
    <property type="protein sequence ID" value="TPX51686.1"/>
    <property type="molecule type" value="Genomic_DNA"/>
</dbReference>
<dbReference type="VEuPathDB" id="FungiDB:SeMB42_g04448"/>
<comment type="caution">
    <text evidence="2">The sequence shown here is derived from an EMBL/GenBank/DDBJ whole genome shotgun (WGS) entry which is preliminary data.</text>
</comment>
<gene>
    <name evidence="2" type="ORF">SeLEV6574_g00152</name>
</gene>